<accession>A0ABW5MLH0</accession>
<gene>
    <name evidence="3" type="ORF">ACFSR6_15735</name>
</gene>
<dbReference type="RefSeq" id="WP_379080519.1">
    <property type="nucleotide sequence ID" value="NZ_JBHULL010000013.1"/>
</dbReference>
<name>A0ABW5MLH0_9SPHI</name>
<organism evidence="3 4">
    <name type="scientific">Pedobacter vanadiisoli</name>
    <dbReference type="NCBI Taxonomy" id="1761975"/>
    <lineage>
        <taxon>Bacteria</taxon>
        <taxon>Pseudomonadati</taxon>
        <taxon>Bacteroidota</taxon>
        <taxon>Sphingobacteriia</taxon>
        <taxon>Sphingobacteriales</taxon>
        <taxon>Sphingobacteriaceae</taxon>
        <taxon>Pedobacter</taxon>
    </lineage>
</organism>
<reference evidence="4" key="1">
    <citation type="journal article" date="2019" name="Int. J. Syst. Evol. Microbiol.">
        <title>The Global Catalogue of Microorganisms (GCM) 10K type strain sequencing project: providing services to taxonomists for standard genome sequencing and annotation.</title>
        <authorList>
            <consortium name="The Broad Institute Genomics Platform"/>
            <consortium name="The Broad Institute Genome Sequencing Center for Infectious Disease"/>
            <person name="Wu L."/>
            <person name="Ma J."/>
        </authorList>
    </citation>
    <scope>NUCLEOTIDE SEQUENCE [LARGE SCALE GENOMIC DNA]</scope>
    <source>
        <strain evidence="4">KCTC 42866</strain>
    </source>
</reference>
<keyword evidence="1" id="KW-0812">Transmembrane</keyword>
<comment type="caution">
    <text evidence="3">The sequence shown here is derived from an EMBL/GenBank/DDBJ whole genome shotgun (WGS) entry which is preliminary data.</text>
</comment>
<evidence type="ECO:0000313" key="4">
    <source>
        <dbReference type="Proteomes" id="UP001597461"/>
    </source>
</evidence>
<protein>
    <recommendedName>
        <fullName evidence="2">DUF8188 domain-containing protein</fullName>
    </recommendedName>
</protein>
<feature type="transmembrane region" description="Helical" evidence="1">
    <location>
        <begin position="12"/>
        <end position="33"/>
    </location>
</feature>
<sequence length="205" mass="24079">MSWFKNIGGFLGYIIGAVIILPLILIGYNYFFINKNDSEKYISSYLKNFSEIKINIPKAHSVKELVLSKSKTIKMQAKNMGRDGSNRTTMRYRVVYDQNTHKYFQITMFDLYNHFFGAIDDNRVLVKVNKQDLGNPAYGTKDKPLMVFSVRGDGKPLTERRATDKDPAGHDFNIDTTPEWYRYNVYIYLTYIMPKKEFQERFEKK</sequence>
<evidence type="ECO:0000259" key="2">
    <source>
        <dbReference type="Pfam" id="PF26603"/>
    </source>
</evidence>
<evidence type="ECO:0000313" key="3">
    <source>
        <dbReference type="EMBL" id="MFD2583952.1"/>
    </source>
</evidence>
<keyword evidence="1" id="KW-0472">Membrane</keyword>
<dbReference type="Proteomes" id="UP001597461">
    <property type="component" value="Unassembled WGS sequence"/>
</dbReference>
<feature type="domain" description="DUF8188" evidence="2">
    <location>
        <begin position="37"/>
        <end position="202"/>
    </location>
</feature>
<keyword evidence="4" id="KW-1185">Reference proteome</keyword>
<keyword evidence="1" id="KW-1133">Transmembrane helix</keyword>
<dbReference type="EMBL" id="JBHULL010000013">
    <property type="protein sequence ID" value="MFD2583952.1"/>
    <property type="molecule type" value="Genomic_DNA"/>
</dbReference>
<evidence type="ECO:0000256" key="1">
    <source>
        <dbReference type="SAM" id="Phobius"/>
    </source>
</evidence>
<proteinExistence type="predicted"/>
<dbReference type="Pfam" id="PF26603">
    <property type="entry name" value="DUF8188"/>
    <property type="match status" value="1"/>
</dbReference>
<dbReference type="InterPro" id="IPR058501">
    <property type="entry name" value="DUF8188"/>
</dbReference>